<dbReference type="PANTHER" id="PTHR11575:SF24">
    <property type="entry name" value="5'-NUCLEOTIDASE"/>
    <property type="match status" value="1"/>
</dbReference>
<dbReference type="AlphaFoldDB" id="A0A915JCJ9"/>
<keyword evidence="5" id="KW-0964">Secreted</keyword>
<protein>
    <recommendedName>
        <fullName evidence="4">5'-nucleotidase</fullName>
        <ecNumber evidence="4">3.1.3.5</ecNumber>
    </recommendedName>
</protein>
<evidence type="ECO:0000256" key="2">
    <source>
        <dbReference type="ARBA" id="ARBA00004613"/>
    </source>
</evidence>
<evidence type="ECO:0000313" key="9">
    <source>
        <dbReference type="WBParaSite" id="nRc.2.0.1.t23520-RA"/>
    </source>
</evidence>
<dbReference type="InterPro" id="IPR036907">
    <property type="entry name" value="5'-Nucleotdase_C_sf"/>
</dbReference>
<reference evidence="9" key="1">
    <citation type="submission" date="2022-11" db="UniProtKB">
        <authorList>
            <consortium name="WormBaseParasite"/>
        </authorList>
    </citation>
    <scope>IDENTIFICATION</scope>
</reference>
<evidence type="ECO:0000256" key="3">
    <source>
        <dbReference type="ARBA" id="ARBA00006654"/>
    </source>
</evidence>
<comment type="subcellular location">
    <subcellularLocation>
        <location evidence="2">Secreted</location>
    </subcellularLocation>
</comment>
<dbReference type="PRINTS" id="PR01607">
    <property type="entry name" value="APYRASEFAMLY"/>
</dbReference>
<sequence length="250" mass="28017">MHRMHCRLKECNFGNMVADAMIDSYVKQKMNSLAESNLHSPDDDKKHWAPSAVAIVSSGVFKDITIDAWTNVTMADMYNTLPYANTVELVRLKGSYILEAFEHSVKDIEKSMDDPHGKFLQVAGIRVIYDLSRPNGERVRKLSVRCSECPFPIYTPLDPTRTYNVVTISFVKKGGDGYSMISDNLEYADGLETLDIDVVADFIKAKSPLVIGLEDRITFIENTSSSGKKLSIPVLFHVIVLKLILSGFYP</sequence>
<dbReference type="SUPFAM" id="SSF55816">
    <property type="entry name" value="5'-nucleotidase (syn. UDP-sugar hydrolase), C-terminal domain"/>
    <property type="match status" value="1"/>
</dbReference>
<comment type="similarity">
    <text evidence="3">Belongs to the 5'-nucleotidase family.</text>
</comment>
<feature type="domain" description="5'-Nucleotidase C-terminal" evidence="7">
    <location>
        <begin position="3"/>
        <end position="182"/>
    </location>
</feature>
<name>A0A915JCJ9_ROMCU</name>
<dbReference type="InterPro" id="IPR008334">
    <property type="entry name" value="5'-Nucleotdase_C"/>
</dbReference>
<dbReference type="GO" id="GO:0009166">
    <property type="term" value="P:nucleotide catabolic process"/>
    <property type="evidence" value="ECO:0007669"/>
    <property type="project" value="InterPro"/>
</dbReference>
<organism evidence="8 9">
    <name type="scientific">Romanomermis culicivorax</name>
    <name type="common">Nematode worm</name>
    <dbReference type="NCBI Taxonomy" id="13658"/>
    <lineage>
        <taxon>Eukaryota</taxon>
        <taxon>Metazoa</taxon>
        <taxon>Ecdysozoa</taxon>
        <taxon>Nematoda</taxon>
        <taxon>Enoplea</taxon>
        <taxon>Dorylaimia</taxon>
        <taxon>Mermithida</taxon>
        <taxon>Mermithoidea</taxon>
        <taxon>Mermithidae</taxon>
        <taxon>Romanomermis</taxon>
    </lineage>
</organism>
<dbReference type="InterPro" id="IPR006179">
    <property type="entry name" value="5_nucleotidase/apyrase"/>
</dbReference>
<dbReference type="GO" id="GO:0005576">
    <property type="term" value="C:extracellular region"/>
    <property type="evidence" value="ECO:0007669"/>
    <property type="project" value="UniProtKB-SubCell"/>
</dbReference>
<evidence type="ECO:0000256" key="6">
    <source>
        <dbReference type="ARBA" id="ARBA00022729"/>
    </source>
</evidence>
<evidence type="ECO:0000313" key="8">
    <source>
        <dbReference type="Proteomes" id="UP000887565"/>
    </source>
</evidence>
<dbReference type="EC" id="3.1.3.5" evidence="4"/>
<dbReference type="OMA" id="SEDSWSN"/>
<keyword evidence="8" id="KW-1185">Reference proteome</keyword>
<keyword evidence="6" id="KW-0732">Signal</keyword>
<dbReference type="PANTHER" id="PTHR11575">
    <property type="entry name" value="5'-NUCLEOTIDASE-RELATED"/>
    <property type="match status" value="1"/>
</dbReference>
<accession>A0A915JCJ9</accession>
<dbReference type="Proteomes" id="UP000887565">
    <property type="component" value="Unplaced"/>
</dbReference>
<evidence type="ECO:0000259" key="7">
    <source>
        <dbReference type="Pfam" id="PF02872"/>
    </source>
</evidence>
<dbReference type="WBParaSite" id="nRc.2.0.1.t23520-RA">
    <property type="protein sequence ID" value="nRc.2.0.1.t23520-RA"/>
    <property type="gene ID" value="nRc.2.0.1.g23520"/>
</dbReference>
<dbReference type="GO" id="GO:0008253">
    <property type="term" value="F:5'-nucleotidase activity"/>
    <property type="evidence" value="ECO:0007669"/>
    <property type="project" value="UniProtKB-EC"/>
</dbReference>
<proteinExistence type="inferred from homology"/>
<dbReference type="Pfam" id="PF02872">
    <property type="entry name" value="5_nucleotid_C"/>
    <property type="match status" value="1"/>
</dbReference>
<dbReference type="FunFam" id="3.90.780.10:FF:000004">
    <property type="entry name" value="UDP-sugar hydrolase, putative"/>
    <property type="match status" value="1"/>
</dbReference>
<evidence type="ECO:0000256" key="4">
    <source>
        <dbReference type="ARBA" id="ARBA00012643"/>
    </source>
</evidence>
<evidence type="ECO:0000256" key="1">
    <source>
        <dbReference type="ARBA" id="ARBA00000815"/>
    </source>
</evidence>
<evidence type="ECO:0000256" key="5">
    <source>
        <dbReference type="ARBA" id="ARBA00022525"/>
    </source>
</evidence>
<comment type="catalytic activity">
    <reaction evidence="1">
        <text>a ribonucleoside 5'-phosphate + H2O = a ribonucleoside + phosphate</text>
        <dbReference type="Rhea" id="RHEA:12484"/>
        <dbReference type="ChEBI" id="CHEBI:15377"/>
        <dbReference type="ChEBI" id="CHEBI:18254"/>
        <dbReference type="ChEBI" id="CHEBI:43474"/>
        <dbReference type="ChEBI" id="CHEBI:58043"/>
        <dbReference type="EC" id="3.1.3.5"/>
    </reaction>
</comment>
<dbReference type="Gene3D" id="3.90.780.10">
    <property type="entry name" value="5'-Nucleotidase, C-terminal domain"/>
    <property type="match status" value="1"/>
</dbReference>